<proteinExistence type="predicted"/>
<dbReference type="STRING" id="4565.A0A3B6GZU2"/>
<evidence type="ECO:0000313" key="3">
    <source>
        <dbReference type="Proteomes" id="UP000019116"/>
    </source>
</evidence>
<keyword evidence="3" id="KW-1185">Reference proteome</keyword>
<dbReference type="Gramene" id="TraesWEE_scaffold_072192_01G000300.1">
    <property type="protein sequence ID" value="TraesWEE_scaffold_072192_01G000300.1"/>
    <property type="gene ID" value="TraesWEE_scaffold_072192_01G000300"/>
</dbReference>
<reference evidence="2" key="1">
    <citation type="submission" date="2018-08" db="EMBL/GenBank/DDBJ databases">
        <authorList>
            <person name="Rossello M."/>
        </authorList>
    </citation>
    <scope>NUCLEOTIDE SEQUENCE [LARGE SCALE GENOMIC DNA]</scope>
    <source>
        <strain evidence="2">cv. Chinese Spring</strain>
    </source>
</reference>
<protein>
    <submittedName>
        <fullName evidence="2">Uncharacterized protein</fullName>
    </submittedName>
</protein>
<dbReference type="Gramene" id="TraesCAD_scaffold_036904_01G000400.1">
    <property type="protein sequence ID" value="TraesCAD_scaffold_036904_01G000400.1"/>
    <property type="gene ID" value="TraesCAD_scaffold_036904_01G000400"/>
</dbReference>
<reference evidence="2" key="2">
    <citation type="submission" date="2018-10" db="UniProtKB">
        <authorList>
            <consortium name="EnsemblPlants"/>
        </authorList>
    </citation>
    <scope>IDENTIFICATION</scope>
</reference>
<dbReference type="Gramene" id="TraesCS3D02G311900.1">
    <property type="protein sequence ID" value="TraesCS3D02G311900.1.cds1"/>
    <property type="gene ID" value="TraesCS3D02G311900"/>
</dbReference>
<feature type="region of interest" description="Disordered" evidence="1">
    <location>
        <begin position="222"/>
        <end position="257"/>
    </location>
</feature>
<dbReference type="EnsemblPlants" id="TraesCS3D02G311900.1">
    <property type="protein sequence ID" value="TraesCS3D02G311900.1.cds1"/>
    <property type="gene ID" value="TraesCS3D02G311900"/>
</dbReference>
<name>A0A3B6GZU2_WHEAT</name>
<organism evidence="2">
    <name type="scientific">Triticum aestivum</name>
    <name type="common">Wheat</name>
    <dbReference type="NCBI Taxonomy" id="4565"/>
    <lineage>
        <taxon>Eukaryota</taxon>
        <taxon>Viridiplantae</taxon>
        <taxon>Streptophyta</taxon>
        <taxon>Embryophyta</taxon>
        <taxon>Tracheophyta</taxon>
        <taxon>Spermatophyta</taxon>
        <taxon>Magnoliopsida</taxon>
        <taxon>Liliopsida</taxon>
        <taxon>Poales</taxon>
        <taxon>Poaceae</taxon>
        <taxon>BOP clade</taxon>
        <taxon>Pooideae</taxon>
        <taxon>Triticodae</taxon>
        <taxon>Triticeae</taxon>
        <taxon>Triticinae</taxon>
        <taxon>Triticum</taxon>
    </lineage>
</organism>
<dbReference type="Gramene" id="TraesROB_scaffold_056372_01G000200.1">
    <property type="protein sequence ID" value="TraesROB_scaffold_056372_01G000200.1"/>
    <property type="gene ID" value="TraesROB_scaffold_056372_01G000200"/>
</dbReference>
<accession>A0A3B6GZU2</accession>
<feature type="region of interest" description="Disordered" evidence="1">
    <location>
        <begin position="166"/>
        <end position="187"/>
    </location>
</feature>
<feature type="compositionally biased region" description="Polar residues" evidence="1">
    <location>
        <begin position="226"/>
        <end position="235"/>
    </location>
</feature>
<dbReference type="AlphaFoldDB" id="A0A3B6GZU2"/>
<evidence type="ECO:0000313" key="2">
    <source>
        <dbReference type="EnsemblPlants" id="TraesCS3D02G311900.1.cds1"/>
    </source>
</evidence>
<sequence length="322" mass="34421">MLGVSCSLSREASCPAPTATVGPRKTVCSPPSVQLTRWRQKEVEEAAATQGIGASASALMPNGGLHVDGSVWIGLVQIPLPLQDMTDEDLPSVGTRENQELLSMQQDVEDCAMQVEPWETFQVSLSSGETSQLRDPRPCMIRHAPGVGQPEDDAGHVANQMACTQGSPTNGVDADPPEEELGHASDPRPCSTVPMQAAAGNEFHVDVGTFCAGVRQPLSPILPRPSNRTAAQTCRQARKKPRLDATPRRSARIAKHAATKPQQVLIRKLCLAHEGEAISEGALRMYVDLCSRPLSGAHIAAVLALFGWESPQEPWIEGPIVA</sequence>
<dbReference type="Gramene" id="TraesCLE_scaffold_031402_01G000400.1">
    <property type="protein sequence ID" value="TraesCLE_scaffold_031402_01G000400.1"/>
    <property type="gene ID" value="TraesCLE_scaffold_031402_01G000400"/>
</dbReference>
<evidence type="ECO:0000256" key="1">
    <source>
        <dbReference type="SAM" id="MobiDB-lite"/>
    </source>
</evidence>
<dbReference type="Proteomes" id="UP000019116">
    <property type="component" value="Chromosome 3D"/>
</dbReference>